<protein>
    <submittedName>
        <fullName evidence="2">Glycogen/starch/alpha-glucan phosphorylase</fullName>
    </submittedName>
</protein>
<keyword evidence="3" id="KW-1185">Reference proteome</keyword>
<reference evidence="2 3" key="1">
    <citation type="submission" date="2020-12" db="EMBL/GenBank/DDBJ databases">
        <authorList>
            <person name="Kusuma A.B."/>
            <person name="Nouioui I."/>
            <person name="Goodfellow M."/>
        </authorList>
    </citation>
    <scope>NUCLEOTIDE SEQUENCE [LARGE SCALE GENOMIC DNA]</scope>
    <source>
        <strain evidence="2 3">DSM 41764</strain>
    </source>
</reference>
<name>A0ABS0RSS6_9ACTN</name>
<evidence type="ECO:0000256" key="1">
    <source>
        <dbReference type="ARBA" id="ARBA00006047"/>
    </source>
</evidence>
<dbReference type="Proteomes" id="UP000638849">
    <property type="component" value="Unassembled WGS sequence"/>
</dbReference>
<evidence type="ECO:0000313" key="2">
    <source>
        <dbReference type="EMBL" id="MBI0320516.1"/>
    </source>
</evidence>
<gene>
    <name evidence="2" type="ORF">JBF12_47750</name>
</gene>
<dbReference type="Gene3D" id="3.40.50.2000">
    <property type="entry name" value="Glycogen Phosphorylase B"/>
    <property type="match status" value="2"/>
</dbReference>
<dbReference type="EMBL" id="JAEEAQ010001598">
    <property type="protein sequence ID" value="MBI0320516.1"/>
    <property type="molecule type" value="Genomic_DNA"/>
</dbReference>
<dbReference type="InterPro" id="IPR000811">
    <property type="entry name" value="Glyco_trans_35"/>
</dbReference>
<sequence length="32" mass="3938">RWWRSALLNVARIGWFSADRTISEYARDIWKL</sequence>
<accession>A0ABS0RSS6</accession>
<feature type="non-terminal residue" evidence="2">
    <location>
        <position position="1"/>
    </location>
</feature>
<comment type="caution">
    <text evidence="2">The sequence shown here is derived from an EMBL/GenBank/DDBJ whole genome shotgun (WGS) entry which is preliminary data.</text>
</comment>
<dbReference type="SUPFAM" id="SSF53756">
    <property type="entry name" value="UDP-Glycosyltransferase/glycogen phosphorylase"/>
    <property type="match status" value="1"/>
</dbReference>
<organism evidence="2 3">
    <name type="scientific">Streptomyces javensis</name>
    <dbReference type="NCBI Taxonomy" id="114698"/>
    <lineage>
        <taxon>Bacteria</taxon>
        <taxon>Bacillati</taxon>
        <taxon>Actinomycetota</taxon>
        <taxon>Actinomycetes</taxon>
        <taxon>Kitasatosporales</taxon>
        <taxon>Streptomycetaceae</taxon>
        <taxon>Streptomyces</taxon>
        <taxon>Streptomyces violaceusniger group</taxon>
    </lineage>
</organism>
<comment type="similarity">
    <text evidence="1">Belongs to the glycogen phosphorylase family.</text>
</comment>
<proteinExistence type="inferred from homology"/>
<evidence type="ECO:0000313" key="3">
    <source>
        <dbReference type="Proteomes" id="UP000638849"/>
    </source>
</evidence>
<dbReference type="Pfam" id="PF00343">
    <property type="entry name" value="Phosphorylase"/>
    <property type="match status" value="1"/>
</dbReference>